<accession>A0A812T1Z7</accession>
<feature type="transmembrane region" description="Helical" evidence="2">
    <location>
        <begin position="501"/>
        <end position="519"/>
    </location>
</feature>
<feature type="transmembrane region" description="Helical" evidence="2">
    <location>
        <begin position="382"/>
        <end position="401"/>
    </location>
</feature>
<gene>
    <name evidence="3" type="ORF">SNAT2548_LOCUS28107</name>
</gene>
<feature type="transmembrane region" description="Helical" evidence="2">
    <location>
        <begin position="234"/>
        <end position="256"/>
    </location>
</feature>
<protein>
    <submittedName>
        <fullName evidence="3">Uncharacterized protein</fullName>
    </submittedName>
</protein>
<evidence type="ECO:0000256" key="2">
    <source>
        <dbReference type="SAM" id="Phobius"/>
    </source>
</evidence>
<evidence type="ECO:0000313" key="3">
    <source>
        <dbReference type="EMBL" id="CAE7501868.1"/>
    </source>
</evidence>
<feature type="transmembrane region" description="Helical" evidence="2">
    <location>
        <begin position="276"/>
        <end position="298"/>
    </location>
</feature>
<dbReference type="EMBL" id="CAJNDS010002503">
    <property type="protein sequence ID" value="CAE7501868.1"/>
    <property type="molecule type" value="Genomic_DNA"/>
</dbReference>
<keyword evidence="2" id="KW-0812">Transmembrane</keyword>
<feature type="transmembrane region" description="Helical" evidence="2">
    <location>
        <begin position="106"/>
        <end position="129"/>
    </location>
</feature>
<evidence type="ECO:0000256" key="1">
    <source>
        <dbReference type="SAM" id="MobiDB-lite"/>
    </source>
</evidence>
<comment type="caution">
    <text evidence="3">The sequence shown here is derived from an EMBL/GenBank/DDBJ whole genome shotgun (WGS) entry which is preliminary data.</text>
</comment>
<reference evidence="3" key="1">
    <citation type="submission" date="2021-02" db="EMBL/GenBank/DDBJ databases">
        <authorList>
            <person name="Dougan E. K."/>
            <person name="Rhodes N."/>
            <person name="Thang M."/>
            <person name="Chan C."/>
        </authorList>
    </citation>
    <scope>NUCLEOTIDE SEQUENCE</scope>
</reference>
<feature type="transmembrane region" description="Helical" evidence="2">
    <location>
        <begin position="435"/>
        <end position="458"/>
    </location>
</feature>
<name>A0A812T1Z7_9DINO</name>
<proteinExistence type="predicted"/>
<feature type="region of interest" description="Disordered" evidence="1">
    <location>
        <begin position="543"/>
        <end position="569"/>
    </location>
</feature>
<feature type="transmembrane region" description="Helical" evidence="2">
    <location>
        <begin position="141"/>
        <end position="159"/>
    </location>
</feature>
<organism evidence="3 4">
    <name type="scientific">Symbiodinium natans</name>
    <dbReference type="NCBI Taxonomy" id="878477"/>
    <lineage>
        <taxon>Eukaryota</taxon>
        <taxon>Sar</taxon>
        <taxon>Alveolata</taxon>
        <taxon>Dinophyceae</taxon>
        <taxon>Suessiales</taxon>
        <taxon>Symbiodiniaceae</taxon>
        <taxon>Symbiodinium</taxon>
    </lineage>
</organism>
<dbReference type="AlphaFoldDB" id="A0A812T1Z7"/>
<dbReference type="Proteomes" id="UP000604046">
    <property type="component" value="Unassembled WGS sequence"/>
</dbReference>
<evidence type="ECO:0000313" key="4">
    <source>
        <dbReference type="Proteomes" id="UP000604046"/>
    </source>
</evidence>
<keyword evidence="4" id="KW-1185">Reference proteome</keyword>
<keyword evidence="2" id="KW-0472">Membrane</keyword>
<feature type="transmembrane region" description="Helical" evidence="2">
    <location>
        <begin position="470"/>
        <end position="489"/>
    </location>
</feature>
<sequence>MAPERSGDSDVMDTSGEHLCWMPSTSAGSVGSSTSLPVVLPPELLRGVPLHLCLSGCGKHWDYSATGLQQRSKAAQKLDVWRLSRPVDRLENFLSHDWHTSRWLKLLALLVVFNSRAAVVVSLVVSLLVGMLRAWGLLPDASWTVAFGYAAYLLTFMFWQRLRALCKPRMVFMDRLCIAQRDQGLKKQGIMGLAAFLNCSEKLTILWSPSYFQRLWCVYELAGYMRRPYHKEELIEVMPVKLALLMCITATFGGVMGRGSETFMAERLETDSRANALLVFVPVGLAFGLVALMMRVFAGIMKDLQQLPMQLDTFRIQDALSTCCSLQHVHPETGEEMPCDRELVFATLQQWYGDPEHVGEEHLDFFNDEVKKRLAPRILRDVGGSNLPLTSSCCVAAFSSLPRLANTVAKLAQAPDPNAAEVHVPLWASRVCMDFLFDLILPMFAMHLGYYLLQAWTARIQPRSPWSKHCLALLISFMTVGSVAAANRVFSAVNSANEDSWLPALPFFALVASTSGLLLRGRCNHAAEGSVWARQKRGESLGHSFEERQGASQDRSNPDMAEDDDVFSI</sequence>
<keyword evidence="2" id="KW-1133">Transmembrane helix</keyword>
<feature type="compositionally biased region" description="Acidic residues" evidence="1">
    <location>
        <begin position="560"/>
        <end position="569"/>
    </location>
</feature>